<gene>
    <name evidence="2" type="ORF">N7492_006270</name>
</gene>
<sequence>MMKTMWGGVIGFLWQWQHVVIVKLSTKLDDQEGYYAPCSKDFYLNYGPVRVCDGDTAYFFIRKGSESLPIGTSYPEVPGIKKETLGNYSLDLLTVAKGAEWTQNTFGFGENFNQSTHDAIADMYLNPEDSTNTANNTFISVPFCDLDWLKHNGPNPWAGMLRLWSSGKVSFSQHSSYMHALSQRLTSRAPSKNSLGNVIYNACGSMEVKINGETQNWPYKEYPKKKIAYSDAGSS</sequence>
<comment type="caution">
    <text evidence="2">The sequence shown here is derived from an EMBL/GenBank/DDBJ whole genome shotgun (WGS) entry which is preliminary data.</text>
</comment>
<feature type="chain" id="PRO_5040837680" evidence="1">
    <location>
        <begin position="22"/>
        <end position="235"/>
    </location>
</feature>
<keyword evidence="3" id="KW-1185">Reference proteome</keyword>
<dbReference type="OrthoDB" id="4377472at2759"/>
<reference evidence="2" key="1">
    <citation type="submission" date="2022-11" db="EMBL/GenBank/DDBJ databases">
        <authorList>
            <person name="Petersen C."/>
        </authorList>
    </citation>
    <scope>NUCLEOTIDE SEQUENCE</scope>
    <source>
        <strain evidence="2">IBT 21917</strain>
    </source>
</reference>
<proteinExistence type="predicted"/>
<dbReference type="EMBL" id="JAPQKO010000004">
    <property type="protein sequence ID" value="KAJ5165974.1"/>
    <property type="molecule type" value="Genomic_DNA"/>
</dbReference>
<dbReference type="Proteomes" id="UP001146351">
    <property type="component" value="Unassembled WGS sequence"/>
</dbReference>
<organism evidence="2 3">
    <name type="scientific">Penicillium capsulatum</name>
    <dbReference type="NCBI Taxonomy" id="69766"/>
    <lineage>
        <taxon>Eukaryota</taxon>
        <taxon>Fungi</taxon>
        <taxon>Dikarya</taxon>
        <taxon>Ascomycota</taxon>
        <taxon>Pezizomycotina</taxon>
        <taxon>Eurotiomycetes</taxon>
        <taxon>Eurotiomycetidae</taxon>
        <taxon>Eurotiales</taxon>
        <taxon>Aspergillaceae</taxon>
        <taxon>Penicillium</taxon>
    </lineage>
</organism>
<protein>
    <submittedName>
        <fullName evidence="2">Uncharacterized protein</fullName>
    </submittedName>
</protein>
<evidence type="ECO:0000313" key="3">
    <source>
        <dbReference type="Proteomes" id="UP001146351"/>
    </source>
</evidence>
<keyword evidence="1" id="KW-0732">Signal</keyword>
<reference evidence="2" key="2">
    <citation type="journal article" date="2023" name="IMA Fungus">
        <title>Comparative genomic study of the Penicillium genus elucidates a diverse pangenome and 15 lateral gene transfer events.</title>
        <authorList>
            <person name="Petersen C."/>
            <person name="Sorensen T."/>
            <person name="Nielsen M.R."/>
            <person name="Sondergaard T.E."/>
            <person name="Sorensen J.L."/>
            <person name="Fitzpatrick D.A."/>
            <person name="Frisvad J.C."/>
            <person name="Nielsen K.L."/>
        </authorList>
    </citation>
    <scope>NUCLEOTIDE SEQUENCE</scope>
    <source>
        <strain evidence="2">IBT 21917</strain>
    </source>
</reference>
<name>A0A9W9I143_9EURO</name>
<evidence type="ECO:0000313" key="2">
    <source>
        <dbReference type="EMBL" id="KAJ5165974.1"/>
    </source>
</evidence>
<accession>A0A9W9I143</accession>
<evidence type="ECO:0000256" key="1">
    <source>
        <dbReference type="SAM" id="SignalP"/>
    </source>
</evidence>
<dbReference type="AlphaFoldDB" id="A0A9W9I143"/>
<feature type="signal peptide" evidence="1">
    <location>
        <begin position="1"/>
        <end position="21"/>
    </location>
</feature>